<name>A0A8T0D7Y6_9TREM</name>
<dbReference type="PANTHER" id="PTHR15427">
    <property type="entry name" value="EMILIN ELASTIN MICROFIBRIL INTERFACE-LOCATED PROTEIN ELASTIN MICROFIBRIL INTERFACER"/>
    <property type="match status" value="1"/>
</dbReference>
<evidence type="ECO:0000313" key="5">
    <source>
        <dbReference type="EMBL" id="KAF8562858.1"/>
    </source>
</evidence>
<dbReference type="Proteomes" id="UP000699462">
    <property type="component" value="Unassembled WGS sequence"/>
</dbReference>
<evidence type="ECO:0000256" key="2">
    <source>
        <dbReference type="ARBA" id="ARBA00022525"/>
    </source>
</evidence>
<dbReference type="SMART" id="SM00110">
    <property type="entry name" value="C1Q"/>
    <property type="match status" value="1"/>
</dbReference>
<comment type="caution">
    <text evidence="5">The sequence shown here is derived from an EMBL/GenBank/DDBJ whole genome shotgun (WGS) entry which is preliminary data.</text>
</comment>
<proteinExistence type="predicted"/>
<gene>
    <name evidence="5" type="ORF">P879_07779</name>
</gene>
<comment type="subcellular location">
    <subcellularLocation>
        <location evidence="1">Secreted</location>
    </subcellularLocation>
</comment>
<dbReference type="PRINTS" id="PR00007">
    <property type="entry name" value="COMPLEMNTC1Q"/>
</dbReference>
<evidence type="ECO:0000256" key="1">
    <source>
        <dbReference type="ARBA" id="ARBA00004613"/>
    </source>
</evidence>
<dbReference type="EMBL" id="JTDF01016504">
    <property type="protein sequence ID" value="KAF8562858.1"/>
    <property type="molecule type" value="Genomic_DNA"/>
</dbReference>
<dbReference type="Gene3D" id="1.20.5.320">
    <property type="entry name" value="6-Phosphogluconate Dehydrogenase, domain 3"/>
    <property type="match status" value="1"/>
</dbReference>
<feature type="domain" description="C1q" evidence="4">
    <location>
        <begin position="167"/>
        <end position="303"/>
    </location>
</feature>
<dbReference type="Gene3D" id="2.60.120.40">
    <property type="match status" value="1"/>
</dbReference>
<protein>
    <recommendedName>
        <fullName evidence="4">C1q domain-containing protein</fullName>
    </recommendedName>
</protein>
<keyword evidence="2" id="KW-0964">Secreted</keyword>
<evidence type="ECO:0000313" key="6">
    <source>
        <dbReference type="Proteomes" id="UP000699462"/>
    </source>
</evidence>
<keyword evidence="3" id="KW-0732">Signal</keyword>
<dbReference type="AlphaFoldDB" id="A0A8T0D7Y6"/>
<sequence>MYLFCCIRIFILSLLNGWCITQLSTSTQTPVKESTNILLPAPTFVTRNDPAIPSLNQFGPIYSRQSDSMNSITKEEEQILTNCRLQLECTSPAVPTHIQSPPNSRRYPKESRVRVPILSARGPQGVRGMPGPPGPRGIRGPPGQCTENTNFSLSHAQMHHLLRQINKLRMHVAFFVGLEYNIVDKPTDLNPKVIMDRVITNVGQVYDAVTGEFTAPVDGIYVLSVAISAQGKSKAAVRLMHNEQPILDLWSESSPWSTTSNQAILTMSKGDRAWLSIREGAHYLHGYMYSTFSGYLLFEYDVPLQPTLVSSTIP</sequence>
<dbReference type="GO" id="GO:0005581">
    <property type="term" value="C:collagen trimer"/>
    <property type="evidence" value="ECO:0007669"/>
    <property type="project" value="UniProtKB-KW"/>
</dbReference>
<dbReference type="SUPFAM" id="SSF49842">
    <property type="entry name" value="TNF-like"/>
    <property type="match status" value="1"/>
</dbReference>
<dbReference type="InterPro" id="IPR001073">
    <property type="entry name" value="C1q_dom"/>
</dbReference>
<dbReference type="Pfam" id="PF00386">
    <property type="entry name" value="C1q"/>
    <property type="match status" value="1"/>
</dbReference>
<dbReference type="InterPro" id="IPR050392">
    <property type="entry name" value="Collagen/C1q_domain"/>
</dbReference>
<dbReference type="PANTHER" id="PTHR15427:SF33">
    <property type="entry name" value="COLLAGEN IV NC1 DOMAIN-CONTAINING PROTEIN"/>
    <property type="match status" value="1"/>
</dbReference>
<evidence type="ECO:0000256" key="3">
    <source>
        <dbReference type="SAM" id="SignalP"/>
    </source>
</evidence>
<accession>A0A8T0D7Y6</accession>
<reference evidence="5 6" key="1">
    <citation type="submission" date="2019-07" db="EMBL/GenBank/DDBJ databases">
        <title>Annotation for the trematode Paragonimus westermani.</title>
        <authorList>
            <person name="Choi Y.-J."/>
        </authorList>
    </citation>
    <scope>NUCLEOTIDE SEQUENCE [LARGE SCALE GENOMIC DNA]</scope>
    <source>
        <strain evidence="5">180907_Pwestermani</strain>
    </source>
</reference>
<feature type="chain" id="PRO_5035761127" description="C1q domain-containing protein" evidence="3">
    <location>
        <begin position="22"/>
        <end position="314"/>
    </location>
</feature>
<dbReference type="PROSITE" id="PS50871">
    <property type="entry name" value="C1Q"/>
    <property type="match status" value="1"/>
</dbReference>
<dbReference type="InterPro" id="IPR008983">
    <property type="entry name" value="Tumour_necrosis_fac-like_dom"/>
</dbReference>
<evidence type="ECO:0000259" key="4">
    <source>
        <dbReference type="PROSITE" id="PS50871"/>
    </source>
</evidence>
<keyword evidence="6" id="KW-1185">Reference proteome</keyword>
<dbReference type="OrthoDB" id="6161780at2759"/>
<organism evidence="5 6">
    <name type="scientific">Paragonimus westermani</name>
    <dbReference type="NCBI Taxonomy" id="34504"/>
    <lineage>
        <taxon>Eukaryota</taxon>
        <taxon>Metazoa</taxon>
        <taxon>Spiralia</taxon>
        <taxon>Lophotrochozoa</taxon>
        <taxon>Platyhelminthes</taxon>
        <taxon>Trematoda</taxon>
        <taxon>Digenea</taxon>
        <taxon>Plagiorchiida</taxon>
        <taxon>Troglotremata</taxon>
        <taxon>Troglotrematidae</taxon>
        <taxon>Paragonimus</taxon>
    </lineage>
</organism>
<feature type="signal peptide" evidence="3">
    <location>
        <begin position="1"/>
        <end position="21"/>
    </location>
</feature>